<name>F9YAV5_KETVW</name>
<dbReference type="Proteomes" id="UP000000692">
    <property type="component" value="Plasmid 1"/>
</dbReference>
<dbReference type="EMBL" id="CP002019">
    <property type="protein sequence ID" value="AEM42507.1"/>
    <property type="molecule type" value="Genomic_DNA"/>
</dbReference>
<dbReference type="InterPro" id="IPR007709">
    <property type="entry name" value="N-FG_amidohydro"/>
</dbReference>
<keyword evidence="2" id="KW-1185">Reference proteome</keyword>
<dbReference type="KEGG" id="kvl:KVU_PA0087"/>
<evidence type="ECO:0000313" key="1">
    <source>
        <dbReference type="EMBL" id="AEM42507.1"/>
    </source>
</evidence>
<keyword evidence="1" id="KW-0378">Hydrolase</keyword>
<dbReference type="GO" id="GO:0050129">
    <property type="term" value="F:N-formylglutamate deformylase activity"/>
    <property type="evidence" value="ECO:0007669"/>
    <property type="project" value="UniProtKB-EC"/>
</dbReference>
<accession>F9YAV5</accession>
<keyword evidence="1" id="KW-0614">Plasmid</keyword>
<proteinExistence type="predicted"/>
<dbReference type="OrthoDB" id="8716700at2"/>
<reference evidence="1 2" key="1">
    <citation type="journal article" date="2011" name="J. Bacteriol.">
        <title>Complete genome sequence of the industrial strain Ketogulonicigenium vulgare WSH-001.</title>
        <authorList>
            <person name="Liu L."/>
            <person name="Li Y."/>
            <person name="Zhang J."/>
            <person name="Zhou Z."/>
            <person name="Liu J."/>
            <person name="Li X."/>
            <person name="Zhou J."/>
            <person name="Du G."/>
            <person name="Wang L."/>
            <person name="Chen J."/>
        </authorList>
    </citation>
    <scope>NUCLEOTIDE SEQUENCE [LARGE SCALE GENOMIC DNA]</scope>
    <source>
        <strain evidence="1 2">WSH-001</strain>
        <plasmid evidence="2">pKVU_100</plasmid>
    </source>
</reference>
<organism evidence="1 2">
    <name type="scientific">Ketogulonicigenium vulgare (strain WSH-001)</name>
    <dbReference type="NCBI Taxonomy" id="759362"/>
    <lineage>
        <taxon>Bacteria</taxon>
        <taxon>Pseudomonadati</taxon>
        <taxon>Pseudomonadota</taxon>
        <taxon>Alphaproteobacteria</taxon>
        <taxon>Rhodobacterales</taxon>
        <taxon>Roseobacteraceae</taxon>
        <taxon>Ketogulonicigenium</taxon>
    </lineage>
</organism>
<gene>
    <name evidence="1" type="ordered locus">KVU_PA0087</name>
</gene>
<dbReference type="Gene3D" id="3.40.630.40">
    <property type="entry name" value="Zn-dependent exopeptidases"/>
    <property type="match status" value="1"/>
</dbReference>
<geneLocation type="plasmid" evidence="2">
    <name>pKVU_100</name>
</geneLocation>
<dbReference type="EC" id="3.5.1.68" evidence="1"/>
<dbReference type="PATRIC" id="fig|759362.5.peg.2786"/>
<dbReference type="Pfam" id="PF05013">
    <property type="entry name" value="FGase"/>
    <property type="match status" value="1"/>
</dbReference>
<sequence>MIPASLLSSIPGVLDVQGPITSPRCVVYDSPHSGLDLPRDFHPAVDQEMVLKASDSYVDELFAHAPHTGAPLLRALFPRSFLDVNRAENDVDLAMIEGHWPYPVAGSSAAQRGMGLAWRFAWGDTLMHDRLLTVAEMQNRIDQYWTPYHNRLKALLDQTYQAFGRVYHINCHSMPAFGHALSPDPAGTRRPDFVIGDFDGQSAERSFVDMIKTSLSDMGYDVVLNKPFRGAELIRRYCDPARGRHSVQIEVNRALYMDEATRAKSAGFARIQSDLAKLSENVEGYAASALKG</sequence>
<protein>
    <submittedName>
        <fullName evidence="1">Hydrolase, putative</fullName>
        <ecNumber evidence="1">3.5.1.68</ecNumber>
    </submittedName>
</protein>
<dbReference type="HOGENOM" id="CLU_069318_1_0_5"/>
<dbReference type="SUPFAM" id="SSF53187">
    <property type="entry name" value="Zn-dependent exopeptidases"/>
    <property type="match status" value="1"/>
</dbReference>
<evidence type="ECO:0000313" key="2">
    <source>
        <dbReference type="Proteomes" id="UP000000692"/>
    </source>
</evidence>
<dbReference type="AlphaFoldDB" id="F9YAV5"/>